<accession>A0ABZ0WB76</accession>
<evidence type="ECO:0000259" key="2">
    <source>
        <dbReference type="Pfam" id="PF00248"/>
    </source>
</evidence>
<sequence>MKRKLGSSDISVTPITMGAWAIGGFMWGGNEEKDSIAAIQAYIDNGVTSIDTAPIYGFGFSEELVGKAIKNYDRSKIEILTKFGMVWDIEKGDFAFEGKNNEGELKKIYRYGGYDRTISDVELSLKRLQTDYIDLIQLHWPDTTTPIDETMRAMEKLLQDGKVRAVGVCNYNAPQLEEAEQTVKLASNQVPYSMLKRDIEAEVVPYALKNDLSIIAYSPMERGLLTGKYENMSALSADDHRNNYFKKFDFSAVKTLTDHLADLSTKYNATIAQLVLAWTYHQPAVATALAGARNAQQAKENSMALHIKISAEDLSLIDGWLNNKFLL</sequence>
<dbReference type="InterPro" id="IPR036812">
    <property type="entry name" value="NAD(P)_OxRdtase_dom_sf"/>
</dbReference>
<organism evidence="3 4">
    <name type="scientific">Niabella yanshanensis</name>
    <dbReference type="NCBI Taxonomy" id="577386"/>
    <lineage>
        <taxon>Bacteria</taxon>
        <taxon>Pseudomonadati</taxon>
        <taxon>Bacteroidota</taxon>
        <taxon>Chitinophagia</taxon>
        <taxon>Chitinophagales</taxon>
        <taxon>Chitinophagaceae</taxon>
        <taxon>Niabella</taxon>
    </lineage>
</organism>
<dbReference type="PANTHER" id="PTHR43364:SF4">
    <property type="entry name" value="NAD(P)-LINKED OXIDOREDUCTASE SUPERFAMILY PROTEIN"/>
    <property type="match status" value="1"/>
</dbReference>
<dbReference type="PANTHER" id="PTHR43364">
    <property type="entry name" value="NADH-SPECIFIC METHYLGLYOXAL REDUCTASE-RELATED"/>
    <property type="match status" value="1"/>
</dbReference>
<dbReference type="EMBL" id="CP139960">
    <property type="protein sequence ID" value="WQD40565.1"/>
    <property type="molecule type" value="Genomic_DNA"/>
</dbReference>
<evidence type="ECO:0000313" key="3">
    <source>
        <dbReference type="EMBL" id="WQD40565.1"/>
    </source>
</evidence>
<gene>
    <name evidence="3" type="ORF">U0035_10440</name>
</gene>
<evidence type="ECO:0000256" key="1">
    <source>
        <dbReference type="ARBA" id="ARBA00023002"/>
    </source>
</evidence>
<keyword evidence="1" id="KW-0560">Oxidoreductase</keyword>
<dbReference type="Gene3D" id="3.20.20.100">
    <property type="entry name" value="NADP-dependent oxidoreductase domain"/>
    <property type="match status" value="1"/>
</dbReference>
<feature type="domain" description="NADP-dependent oxidoreductase" evidence="2">
    <location>
        <begin position="14"/>
        <end position="319"/>
    </location>
</feature>
<dbReference type="Pfam" id="PF00248">
    <property type="entry name" value="Aldo_ket_red"/>
    <property type="match status" value="1"/>
</dbReference>
<dbReference type="InterPro" id="IPR020471">
    <property type="entry name" value="AKR"/>
</dbReference>
<proteinExistence type="predicted"/>
<dbReference type="Proteomes" id="UP001325680">
    <property type="component" value="Chromosome"/>
</dbReference>
<dbReference type="PROSITE" id="PS00062">
    <property type="entry name" value="ALDOKETO_REDUCTASE_2"/>
    <property type="match status" value="1"/>
</dbReference>
<reference evidence="3 4" key="1">
    <citation type="submission" date="2023-12" db="EMBL/GenBank/DDBJ databases">
        <title>Genome sequencing and assembly of bacterial species from a model synthetic community.</title>
        <authorList>
            <person name="Hogle S.L."/>
        </authorList>
    </citation>
    <scope>NUCLEOTIDE SEQUENCE [LARGE SCALE GENOMIC DNA]</scope>
    <source>
        <strain evidence="3 4">HAMBI_3031</strain>
    </source>
</reference>
<dbReference type="SUPFAM" id="SSF51430">
    <property type="entry name" value="NAD(P)-linked oxidoreductase"/>
    <property type="match status" value="1"/>
</dbReference>
<dbReference type="InterPro" id="IPR050523">
    <property type="entry name" value="AKR_Detox_Biosynth"/>
</dbReference>
<dbReference type="PRINTS" id="PR00069">
    <property type="entry name" value="ALDKETRDTASE"/>
</dbReference>
<dbReference type="RefSeq" id="WP_114789744.1">
    <property type="nucleotide sequence ID" value="NZ_CP139960.1"/>
</dbReference>
<dbReference type="InterPro" id="IPR018170">
    <property type="entry name" value="Aldo/ket_reductase_CS"/>
</dbReference>
<protein>
    <submittedName>
        <fullName evidence="3">Aldo/keto reductase</fullName>
    </submittedName>
</protein>
<keyword evidence="4" id="KW-1185">Reference proteome</keyword>
<dbReference type="InterPro" id="IPR023210">
    <property type="entry name" value="NADP_OxRdtase_dom"/>
</dbReference>
<name>A0ABZ0WB76_9BACT</name>
<evidence type="ECO:0000313" key="4">
    <source>
        <dbReference type="Proteomes" id="UP001325680"/>
    </source>
</evidence>